<evidence type="ECO:0000313" key="3">
    <source>
        <dbReference type="Proteomes" id="UP001595696"/>
    </source>
</evidence>
<dbReference type="RefSeq" id="WP_378613570.1">
    <property type="nucleotide sequence ID" value="NZ_JBHSAX010000014.1"/>
</dbReference>
<protein>
    <recommendedName>
        <fullName evidence="4">CYTH domain-containing protein</fullName>
    </recommendedName>
</protein>
<dbReference type="Proteomes" id="UP001595696">
    <property type="component" value="Unassembled WGS sequence"/>
</dbReference>
<reference evidence="3" key="1">
    <citation type="journal article" date="2019" name="Int. J. Syst. Evol. Microbiol.">
        <title>The Global Catalogue of Microorganisms (GCM) 10K type strain sequencing project: providing services to taxonomists for standard genome sequencing and annotation.</title>
        <authorList>
            <consortium name="The Broad Institute Genomics Platform"/>
            <consortium name="The Broad Institute Genome Sequencing Center for Infectious Disease"/>
            <person name="Wu L."/>
            <person name="Ma J."/>
        </authorList>
    </citation>
    <scope>NUCLEOTIDE SEQUENCE [LARGE SCALE GENOMIC DNA]</scope>
    <source>
        <strain evidence="3">CGMCC 4.7330</strain>
    </source>
</reference>
<dbReference type="EMBL" id="JBHSAX010000014">
    <property type="protein sequence ID" value="MFC3963836.1"/>
    <property type="molecule type" value="Genomic_DNA"/>
</dbReference>
<proteinExistence type="predicted"/>
<gene>
    <name evidence="2" type="ORF">ACFO0B_17735</name>
</gene>
<evidence type="ECO:0000256" key="1">
    <source>
        <dbReference type="SAM" id="MobiDB-lite"/>
    </source>
</evidence>
<feature type="region of interest" description="Disordered" evidence="1">
    <location>
        <begin position="1"/>
        <end position="34"/>
    </location>
</feature>
<evidence type="ECO:0008006" key="4">
    <source>
        <dbReference type="Google" id="ProtNLM"/>
    </source>
</evidence>
<sequence length="241" mass="26073">MTSGARQTALDSTSTPETGPAGSPRDAVARRDPGHDSRVLDPLLDIAGLNTALAEAVCLGSAFDPDGRTLCLELEVLRLPETRSGVTADGRDGRVRLTLRGVGRVAASLRAQRWNHVDADILPLTPDTIDQAIKSFGGGRLHGWEFVDVDDSGWSLWRELLSFDAVLDPERPGAHVFEFSQEEGVDPRELDVRVWFDELSVQDATGAEISAAHFVADGRRWWAAHDAGDPRAVRPGIAPPL</sequence>
<keyword evidence="3" id="KW-1185">Reference proteome</keyword>
<evidence type="ECO:0000313" key="2">
    <source>
        <dbReference type="EMBL" id="MFC3963836.1"/>
    </source>
</evidence>
<feature type="compositionally biased region" description="Polar residues" evidence="1">
    <location>
        <begin position="1"/>
        <end position="17"/>
    </location>
</feature>
<name>A0ABV8DUZ3_9NOCA</name>
<organism evidence="2 3">
    <name type="scientific">Nocardia jiangsuensis</name>
    <dbReference type="NCBI Taxonomy" id="1691563"/>
    <lineage>
        <taxon>Bacteria</taxon>
        <taxon>Bacillati</taxon>
        <taxon>Actinomycetota</taxon>
        <taxon>Actinomycetes</taxon>
        <taxon>Mycobacteriales</taxon>
        <taxon>Nocardiaceae</taxon>
        <taxon>Nocardia</taxon>
    </lineage>
</organism>
<accession>A0ABV8DUZ3</accession>
<comment type="caution">
    <text evidence="2">The sequence shown here is derived from an EMBL/GenBank/DDBJ whole genome shotgun (WGS) entry which is preliminary data.</text>
</comment>